<organism evidence="1 2">
    <name type="scientific">Fodinicola feengrottensis</name>
    <dbReference type="NCBI Taxonomy" id="435914"/>
    <lineage>
        <taxon>Bacteria</taxon>
        <taxon>Bacillati</taxon>
        <taxon>Actinomycetota</taxon>
        <taxon>Actinomycetes</taxon>
        <taxon>Mycobacteriales</taxon>
        <taxon>Fodinicola</taxon>
    </lineage>
</organism>
<protein>
    <submittedName>
        <fullName evidence="1">Uncharacterized protein</fullName>
    </submittedName>
</protein>
<keyword evidence="2" id="KW-1185">Reference proteome</keyword>
<dbReference type="EMBL" id="BAAANY010000005">
    <property type="protein sequence ID" value="GAA1667067.1"/>
    <property type="molecule type" value="Genomic_DNA"/>
</dbReference>
<evidence type="ECO:0000313" key="1">
    <source>
        <dbReference type="EMBL" id="GAA1667067.1"/>
    </source>
</evidence>
<evidence type="ECO:0000313" key="2">
    <source>
        <dbReference type="Proteomes" id="UP001500618"/>
    </source>
</evidence>
<gene>
    <name evidence="1" type="ORF">GCM10009765_15690</name>
</gene>
<name>A0ABN2G8D5_9ACTN</name>
<accession>A0ABN2G8D5</accession>
<dbReference type="Proteomes" id="UP001500618">
    <property type="component" value="Unassembled WGS sequence"/>
</dbReference>
<proteinExistence type="predicted"/>
<sequence>MADWEVEYDTLALTSDLETVAEMPDNLEGRLLADGSPVVPALLPFDRELLVERGIPTDEVDEADSSQCLLLPRGYLSHLRAGDLIGLRLTDRGIVLQPVDENTVSPDTTRLGEVLHSILDYCEPVESSIGVLTACADDASLFTPAASAALNRNPAVRPRSTRRLARRRRIRLRAELRGLPARRAAPTAWRERGSSSRRIGDRLALRTADRKGRRPRVATLDAHCRVRGS</sequence>
<comment type="caution">
    <text evidence="1">The sequence shown here is derived from an EMBL/GenBank/DDBJ whole genome shotgun (WGS) entry which is preliminary data.</text>
</comment>
<reference evidence="1 2" key="1">
    <citation type="journal article" date="2019" name="Int. J. Syst. Evol. Microbiol.">
        <title>The Global Catalogue of Microorganisms (GCM) 10K type strain sequencing project: providing services to taxonomists for standard genome sequencing and annotation.</title>
        <authorList>
            <consortium name="The Broad Institute Genomics Platform"/>
            <consortium name="The Broad Institute Genome Sequencing Center for Infectious Disease"/>
            <person name="Wu L."/>
            <person name="Ma J."/>
        </authorList>
    </citation>
    <scope>NUCLEOTIDE SEQUENCE [LARGE SCALE GENOMIC DNA]</scope>
    <source>
        <strain evidence="1 2">JCM 14718</strain>
    </source>
</reference>
<dbReference type="RefSeq" id="WP_344308479.1">
    <property type="nucleotide sequence ID" value="NZ_BAAANY010000005.1"/>
</dbReference>